<feature type="coiled-coil region" evidence="1">
    <location>
        <begin position="754"/>
        <end position="781"/>
    </location>
</feature>
<dbReference type="Pfam" id="PF18934">
    <property type="entry name" value="DUF5682"/>
    <property type="match status" value="1"/>
</dbReference>
<dbReference type="InterPro" id="IPR043737">
    <property type="entry name" value="DUF5682"/>
</dbReference>
<comment type="caution">
    <text evidence="2">The sequence shown here is derived from an EMBL/GenBank/DDBJ whole genome shotgun (WGS) entry which is preliminary data.</text>
</comment>
<gene>
    <name evidence="2" type="ORF">ACFSGI_17685</name>
</gene>
<evidence type="ECO:0000313" key="2">
    <source>
        <dbReference type="EMBL" id="MFD1991806.1"/>
    </source>
</evidence>
<keyword evidence="3" id="KW-1185">Reference proteome</keyword>
<name>A0ABW4UXT3_9BACL</name>
<evidence type="ECO:0000256" key="1">
    <source>
        <dbReference type="SAM" id="Coils"/>
    </source>
</evidence>
<proteinExistence type="predicted"/>
<keyword evidence="1" id="KW-0175">Coiled coil</keyword>
<organism evidence="2 3">
    <name type="scientific">Paenibacillus nicotianae</name>
    <dbReference type="NCBI Taxonomy" id="1526551"/>
    <lineage>
        <taxon>Bacteria</taxon>
        <taxon>Bacillati</taxon>
        <taxon>Bacillota</taxon>
        <taxon>Bacilli</taxon>
        <taxon>Bacillales</taxon>
        <taxon>Paenibacillaceae</taxon>
        <taxon>Paenibacillus</taxon>
    </lineage>
</organism>
<dbReference type="InterPro" id="IPR050458">
    <property type="entry name" value="LolB"/>
</dbReference>
<reference evidence="3" key="1">
    <citation type="journal article" date="2019" name="Int. J. Syst. Evol. Microbiol.">
        <title>The Global Catalogue of Microorganisms (GCM) 10K type strain sequencing project: providing services to taxonomists for standard genome sequencing and annotation.</title>
        <authorList>
            <consortium name="The Broad Institute Genomics Platform"/>
            <consortium name="The Broad Institute Genome Sequencing Center for Infectious Disease"/>
            <person name="Wu L."/>
            <person name="Ma J."/>
        </authorList>
    </citation>
    <scope>NUCLEOTIDE SEQUENCE [LARGE SCALE GENOMIC DNA]</scope>
    <source>
        <strain evidence="3">CGMCC 1.15067</strain>
    </source>
</reference>
<dbReference type="PANTHER" id="PTHR30634">
    <property type="entry name" value="OUTER MEMBRANE LOLAB LIPOPROTEIN INSERTION APPARATUS"/>
    <property type="match status" value="1"/>
</dbReference>
<evidence type="ECO:0000313" key="3">
    <source>
        <dbReference type="Proteomes" id="UP001597403"/>
    </source>
</evidence>
<dbReference type="EMBL" id="JBHUGF010000010">
    <property type="protein sequence ID" value="MFD1991806.1"/>
    <property type="molecule type" value="Genomic_DNA"/>
</dbReference>
<dbReference type="PANTHER" id="PTHR30634:SF14">
    <property type="match status" value="1"/>
</dbReference>
<protein>
    <submittedName>
        <fullName evidence="2">DUF5682 family protein</fullName>
    </submittedName>
</protein>
<dbReference type="Proteomes" id="UP001597403">
    <property type="component" value="Unassembled WGS sequence"/>
</dbReference>
<sequence length="787" mass="89299">MSSQLELGIGVHIFGVRHLSPGGSKHLLDDLNRIKPKIVLIEGPSDATSEIQHITQRKTKPPIAILAFTEELPVRTALWPLASYSPEYQAMKWAADHKAQSIFIDLPSSVMIALQDIRRLERQQQVESPPIPDPEQNTIPQAEVLPESVHESLYNRIAQLAGEDDYDMYWERNYEHNLTEHAYRQTILQFSEQMRQLTEAEERNSFTNEYAYNAIRESYMRKQIKQTLDSGYQPHEIVVVCGAYHAAALSDLSDTMTDQELQSLPVSSTKLTLMPYSYYKLSSMSGYGAGNHAPHYYEMMWQQMNRGALDELPHLYLASVARLLRQSGTHRSTAEVIEAVRMAQSLSALHGGHIPVLRDLQDAAQTLLGHGDLTVIAESLAQINVGTAIGQLAEGVSQTPIQDDLNRLLHQLKLTKYKTTIAQDLMLDLRENRRVQSKESAFLDLHRSFLFHRLRLLNIQFVHQQQTGQDQATWAERWIIQWSPEVEIQVVESTLLGETVEIAAAYVLQQKLDRCSTIAEASDLILIACESGMVSQLENGRQTLQRLAVDNQDVIQITLAARSLSKIIQYGDIRRVDTTPLIPLLEQLFTRASLFLVSSCQCNDEVAHEMMKSISELHTIGLDHIEQVDYELWLQQLTEVMERDDLNAKLSGFACSLLIERNQVSAIQLAAEVSRRLSPGVPADLGAGWFEGLSSRNRYMLLSRASLWEQLHQYIESLEEDDFVRALVFLRRAFSTFSPSEKNMIAELLGELWGVNTEQAAEILTEELKEEEAKMIDDLNDFDFEDF</sequence>
<dbReference type="RefSeq" id="WP_379283823.1">
    <property type="nucleotide sequence ID" value="NZ_JBHUGF010000010.1"/>
</dbReference>
<accession>A0ABW4UXT3</accession>